<feature type="region of interest" description="Disordered" evidence="1">
    <location>
        <begin position="171"/>
        <end position="213"/>
    </location>
</feature>
<reference evidence="4" key="1">
    <citation type="submission" date="2017-08" db="EMBL/GenBank/DDBJ databases">
        <authorList>
            <person name="Polle J.E."/>
            <person name="Barry K."/>
            <person name="Cushman J."/>
            <person name="Schmutz J."/>
            <person name="Tran D."/>
            <person name="Hathwaick L.T."/>
            <person name="Yim W.C."/>
            <person name="Jenkins J."/>
            <person name="Mckie-Krisberg Z.M."/>
            <person name="Prochnik S."/>
            <person name="Lindquist E."/>
            <person name="Dockter R.B."/>
            <person name="Adam C."/>
            <person name="Molina H."/>
            <person name="Bunkerborg J."/>
            <person name="Jin E."/>
            <person name="Buchheim M."/>
            <person name="Magnuson J."/>
        </authorList>
    </citation>
    <scope>NUCLEOTIDE SEQUENCE</scope>
    <source>
        <strain evidence="4">CCAP 19/18</strain>
    </source>
</reference>
<feature type="signal peptide" evidence="2">
    <location>
        <begin position="1"/>
        <end position="17"/>
    </location>
</feature>
<protein>
    <recommendedName>
        <fullName evidence="3">E3 ubiquitin-protein ligase SHPRH first helical domain-containing protein</fullName>
    </recommendedName>
</protein>
<dbReference type="PANTHER" id="PTHR45865">
    <property type="entry name" value="E3 UBIQUITIN-PROTEIN LIGASE SHPRH FAMILY MEMBER"/>
    <property type="match status" value="1"/>
</dbReference>
<accession>A0ABQ7GH40</accession>
<feature type="domain" description="E3 ubiquitin-protein ligase SHPRH first helical" evidence="3">
    <location>
        <begin position="11"/>
        <end position="102"/>
    </location>
</feature>
<dbReference type="InterPro" id="IPR052583">
    <property type="entry name" value="ATP-helicase/E3_Ub-Ligase"/>
</dbReference>
<dbReference type="InterPro" id="IPR048686">
    <property type="entry name" value="SHPRH_helical_1st"/>
</dbReference>
<evidence type="ECO:0000313" key="5">
    <source>
        <dbReference type="Proteomes" id="UP000815325"/>
    </source>
</evidence>
<evidence type="ECO:0000259" key="3">
    <source>
        <dbReference type="Pfam" id="PF21325"/>
    </source>
</evidence>
<dbReference type="Pfam" id="PF21325">
    <property type="entry name" value="SHPRH_helical-1st"/>
    <property type="match status" value="1"/>
</dbReference>
<organism evidence="4 5">
    <name type="scientific">Dunaliella salina</name>
    <name type="common">Green alga</name>
    <name type="synonym">Protococcus salinus</name>
    <dbReference type="NCBI Taxonomy" id="3046"/>
    <lineage>
        <taxon>Eukaryota</taxon>
        <taxon>Viridiplantae</taxon>
        <taxon>Chlorophyta</taxon>
        <taxon>core chlorophytes</taxon>
        <taxon>Chlorophyceae</taxon>
        <taxon>CS clade</taxon>
        <taxon>Chlamydomonadales</taxon>
        <taxon>Dunaliellaceae</taxon>
        <taxon>Dunaliella</taxon>
    </lineage>
</organism>
<dbReference type="Proteomes" id="UP000815325">
    <property type="component" value="Unassembled WGS sequence"/>
</dbReference>
<dbReference type="PANTHER" id="PTHR45865:SF1">
    <property type="entry name" value="E3 UBIQUITIN-PROTEIN LIGASE SHPRH"/>
    <property type="match status" value="1"/>
</dbReference>
<keyword evidence="5" id="KW-1185">Reference proteome</keyword>
<evidence type="ECO:0000313" key="4">
    <source>
        <dbReference type="EMBL" id="KAF5833869.1"/>
    </source>
</evidence>
<keyword evidence="2" id="KW-0732">Signal</keyword>
<name>A0ABQ7GH40_DUNSA</name>
<sequence length="428" mass="47375">MILCCFFLKSQVLVAKARVEAEEAQRALVASLNGLAALRLLTAQEPWQPQDCVDLAAQQAAAMYYSEAVQTMDTNKKDIDTDPLQRLHTLYNLAALLKQAAHQAAGPQQGQSNNHCSTSPALPSVLAVSSASWAALEAEAHAIRTKYLQQPWLRLVAQQHDFDMLVTSAGYNARPQRPRPQKQMQPRQGQLQTQQPEGEGEEEEEEGNGGQVQEANKASWFLDAIDMISSMGRQEDVKDFVKNRLLERDTYRQQTTVNASSIANRFRSLHGLKIVLTEALDGIERSRAKAMDKLQELTQVCAKPSPTFVEQAGSCHRCRSELGVRGRLCEHCKLDELQVNWEVNLFALYSRALTAGGQVSAEDAARRAHANNLQRVGRGGLGEEEAQDAGALAGSDGRRGEKVTETNIVWHPSEAEQVWRANCAIRWP</sequence>
<comment type="caution">
    <text evidence="4">The sequence shown here is derived from an EMBL/GenBank/DDBJ whole genome shotgun (WGS) entry which is preliminary data.</text>
</comment>
<evidence type="ECO:0000256" key="2">
    <source>
        <dbReference type="SAM" id="SignalP"/>
    </source>
</evidence>
<feature type="compositionally biased region" description="Acidic residues" evidence="1">
    <location>
        <begin position="198"/>
        <end position="207"/>
    </location>
</feature>
<dbReference type="EMBL" id="MU069786">
    <property type="protein sequence ID" value="KAF5833869.1"/>
    <property type="molecule type" value="Genomic_DNA"/>
</dbReference>
<gene>
    <name evidence="4" type="ORF">DUNSADRAFT_9664</name>
</gene>
<feature type="compositionally biased region" description="Low complexity" evidence="1">
    <location>
        <begin position="181"/>
        <end position="197"/>
    </location>
</feature>
<feature type="chain" id="PRO_5045953268" description="E3 ubiquitin-protein ligase SHPRH first helical domain-containing protein" evidence="2">
    <location>
        <begin position="18"/>
        <end position="428"/>
    </location>
</feature>
<feature type="region of interest" description="Disordered" evidence="1">
    <location>
        <begin position="375"/>
        <end position="401"/>
    </location>
</feature>
<evidence type="ECO:0000256" key="1">
    <source>
        <dbReference type="SAM" id="MobiDB-lite"/>
    </source>
</evidence>
<proteinExistence type="predicted"/>